<feature type="repeat" description="ANK" evidence="6">
    <location>
        <begin position="734"/>
        <end position="766"/>
    </location>
</feature>
<dbReference type="Gene3D" id="3.30.200.20">
    <property type="entry name" value="Phosphorylase Kinase, domain 1"/>
    <property type="match status" value="1"/>
</dbReference>
<dbReference type="GO" id="GO:0004674">
    <property type="term" value="F:protein serine/threonine kinase activity"/>
    <property type="evidence" value="ECO:0007669"/>
    <property type="project" value="UniProtKB-KW"/>
</dbReference>
<keyword evidence="6" id="KW-0040">ANK repeat</keyword>
<keyword evidence="2" id="KW-0808">Transferase</keyword>
<dbReference type="Pfam" id="PF00023">
    <property type="entry name" value="Ank"/>
    <property type="match status" value="1"/>
</dbReference>
<evidence type="ECO:0000256" key="3">
    <source>
        <dbReference type="ARBA" id="ARBA00022741"/>
    </source>
</evidence>
<evidence type="ECO:0000256" key="1">
    <source>
        <dbReference type="ARBA" id="ARBA00022527"/>
    </source>
</evidence>
<dbReference type="PROSITE" id="PS50088">
    <property type="entry name" value="ANK_REPEAT"/>
    <property type="match status" value="2"/>
</dbReference>
<evidence type="ECO:0000259" key="8">
    <source>
        <dbReference type="PROSITE" id="PS50011"/>
    </source>
</evidence>
<dbReference type="InterPro" id="IPR000719">
    <property type="entry name" value="Prot_kinase_dom"/>
</dbReference>
<keyword evidence="4 10" id="KW-0418">Kinase</keyword>
<evidence type="ECO:0000259" key="9">
    <source>
        <dbReference type="PROSITE" id="PS51285"/>
    </source>
</evidence>
<evidence type="ECO:0000256" key="4">
    <source>
        <dbReference type="ARBA" id="ARBA00022777"/>
    </source>
</evidence>
<evidence type="ECO:0000313" key="10">
    <source>
        <dbReference type="EMBL" id="PON22336.1"/>
    </source>
</evidence>
<keyword evidence="3" id="KW-0547">Nucleotide-binding</keyword>
<dbReference type="PROSITE" id="PS50297">
    <property type="entry name" value="ANK_REP_REGION"/>
    <property type="match status" value="1"/>
</dbReference>
<protein>
    <submittedName>
        <fullName evidence="10">Serine/threonine-protein kinase gad8</fullName>
    </submittedName>
</protein>
<dbReference type="PROSITE" id="PS50011">
    <property type="entry name" value="PROTEIN_KINASE_DOM"/>
    <property type="match status" value="1"/>
</dbReference>
<dbReference type="SUPFAM" id="SSF48403">
    <property type="entry name" value="Ankyrin repeat"/>
    <property type="match status" value="1"/>
</dbReference>
<evidence type="ECO:0000313" key="11">
    <source>
        <dbReference type="Proteomes" id="UP000054821"/>
    </source>
</evidence>
<feature type="domain" description="Protein kinase" evidence="8">
    <location>
        <begin position="128"/>
        <end position="431"/>
    </location>
</feature>
<dbReference type="InterPro" id="IPR000961">
    <property type="entry name" value="AGC-kinase_C"/>
</dbReference>
<accession>A0A2P4ZDH6</accession>
<dbReference type="GO" id="GO:0005524">
    <property type="term" value="F:ATP binding"/>
    <property type="evidence" value="ECO:0007669"/>
    <property type="project" value="UniProtKB-KW"/>
</dbReference>
<evidence type="ECO:0000256" key="2">
    <source>
        <dbReference type="ARBA" id="ARBA00022679"/>
    </source>
</evidence>
<sequence>MTKTQHGYSANEPQLEETLPSLSRPGILTVILHEGAGLSVPDGFEESPDEERNKRNIPYAILTFDKSQKKANSRWGNRQNPIWDSDTGVLYRPLHWNADFGVPRKSSWNFDVCRPAELAIYLYLGDPYTSSSIQGHAFLGVARIVIDPSQIAAASSQWIGVQYGTGQLRISLEYEDMKDRTLERADFQVDYIMELLNIHTWQLYTTRTIPMVQRLQNVNHPFIAPLTLTFQSQENLDRTTDADFPVEECLNLLSPAIDGGHLFYHLQRQQRFNLESAQFYAAEILCALEYLHETRGIYSWLKPRHVLLDCFGHVVLYGSSLYKPAVDGDRSSYGIPEYPSPEVLLNNRHFKAADWWTLGIFLYEMLTGLPLFFDENPEEIRLRILSTDPIQISEALPQNARDIIMRLLEREPDLRLGAKGGASEVREHPFFAGIDWSELFRRNLEPPFKPKFTFRRFEQHGVQEYPQKDLPKEKGDTLCKDLEPESNLAFDNDDNAVLTPVSSQEGSDQEADDENDDGWELVWEEGAPGELYFRHRTTGEEKFILARRVRPSQKNKNNVDATNATDAELRNGGPSTSKKLDALEAALNAGHDRIVSQLISYGIDLNVRLFDSELESPLGWSIDHKKLHLVRLLLDNGADIGFLDREFERQDGPALTRAVAARDRKLIEFLLQRRPSRVDLTRALGRAVDQRDRGLAQLLLANGARCEFEEEDRPSPLNPGPYGGCYGGVSLDGEFIPPLFRAVKIGDVSLVRLLLRNGANANIGYHDLIHDLGPGHIKFRCGRVIQVAMELKRHETIKLLLAAGADISLAQPVWCVPGHICQEVTRVFYQTTMSRLRKVVESENI</sequence>
<evidence type="ECO:0000256" key="7">
    <source>
        <dbReference type="SAM" id="MobiDB-lite"/>
    </source>
</evidence>
<dbReference type="SUPFAM" id="SSF56112">
    <property type="entry name" value="Protein kinase-like (PK-like)"/>
    <property type="match status" value="1"/>
</dbReference>
<dbReference type="InterPro" id="IPR036770">
    <property type="entry name" value="Ankyrin_rpt-contain_sf"/>
</dbReference>
<dbReference type="STRING" id="398673.A0A2P4ZDH6"/>
<dbReference type="Gene3D" id="1.10.510.10">
    <property type="entry name" value="Transferase(Phosphotransferase) domain 1"/>
    <property type="match status" value="1"/>
</dbReference>
<dbReference type="GeneID" id="29980862"/>
<dbReference type="Proteomes" id="UP000054821">
    <property type="component" value="Unassembled WGS sequence"/>
</dbReference>
<dbReference type="PANTHER" id="PTHR24351">
    <property type="entry name" value="RIBOSOMAL PROTEIN S6 KINASE"/>
    <property type="match status" value="1"/>
</dbReference>
<evidence type="ECO:0000256" key="5">
    <source>
        <dbReference type="ARBA" id="ARBA00022840"/>
    </source>
</evidence>
<organism evidence="10 11">
    <name type="scientific">Trichoderma gamsii</name>
    <dbReference type="NCBI Taxonomy" id="398673"/>
    <lineage>
        <taxon>Eukaryota</taxon>
        <taxon>Fungi</taxon>
        <taxon>Dikarya</taxon>
        <taxon>Ascomycota</taxon>
        <taxon>Pezizomycotina</taxon>
        <taxon>Sordariomycetes</taxon>
        <taxon>Hypocreomycetidae</taxon>
        <taxon>Hypocreales</taxon>
        <taxon>Hypocreaceae</taxon>
        <taxon>Trichoderma</taxon>
    </lineage>
</organism>
<evidence type="ECO:0000256" key="6">
    <source>
        <dbReference type="PROSITE-ProRule" id="PRU00023"/>
    </source>
</evidence>
<keyword evidence="1" id="KW-0723">Serine/threonine-protein kinase</keyword>
<dbReference type="AlphaFoldDB" id="A0A2P4ZDH6"/>
<dbReference type="PROSITE" id="PS51285">
    <property type="entry name" value="AGC_KINASE_CTER"/>
    <property type="match status" value="1"/>
</dbReference>
<name>A0A2P4ZDH6_9HYPO</name>
<keyword evidence="11" id="KW-1185">Reference proteome</keyword>
<dbReference type="InterPro" id="IPR002110">
    <property type="entry name" value="Ankyrin_rpt"/>
</dbReference>
<dbReference type="EMBL" id="JPDN02000039">
    <property type="protein sequence ID" value="PON22336.1"/>
    <property type="molecule type" value="Genomic_DNA"/>
</dbReference>
<dbReference type="InterPro" id="IPR011009">
    <property type="entry name" value="Kinase-like_dom_sf"/>
</dbReference>
<dbReference type="CDD" id="cd11651">
    <property type="entry name" value="YPK1_N_like"/>
    <property type="match status" value="1"/>
</dbReference>
<dbReference type="SMART" id="SM00220">
    <property type="entry name" value="S_TKc"/>
    <property type="match status" value="1"/>
</dbReference>
<feature type="domain" description="AGC-kinase C-terminal" evidence="9">
    <location>
        <begin position="432"/>
        <end position="500"/>
    </location>
</feature>
<feature type="region of interest" description="Disordered" evidence="7">
    <location>
        <begin position="554"/>
        <end position="576"/>
    </location>
</feature>
<dbReference type="RefSeq" id="XP_018666244.1">
    <property type="nucleotide sequence ID" value="XM_018800779.1"/>
</dbReference>
<dbReference type="Gene3D" id="1.25.40.20">
    <property type="entry name" value="Ankyrin repeat-containing domain"/>
    <property type="match status" value="1"/>
</dbReference>
<keyword evidence="5" id="KW-0067">ATP-binding</keyword>
<dbReference type="SMART" id="SM00248">
    <property type="entry name" value="ANK"/>
    <property type="match status" value="5"/>
</dbReference>
<reference evidence="10 11" key="1">
    <citation type="journal article" date="2016" name="Genome Announc.">
        <title>Draft Whole-Genome Sequence of Trichoderma gamsii T6085, a Promising Biocontrol Agent of Fusarium Head Blight on Wheat.</title>
        <authorList>
            <person name="Baroncelli R."/>
            <person name="Zapparata A."/>
            <person name="Piaggeschi G."/>
            <person name="Sarrocco S."/>
            <person name="Vannacci G."/>
        </authorList>
    </citation>
    <scope>NUCLEOTIDE SEQUENCE [LARGE SCALE GENOMIC DNA]</scope>
    <source>
        <strain evidence="10 11">T6085</strain>
    </source>
</reference>
<proteinExistence type="predicted"/>
<comment type="caution">
    <text evidence="10">The sequence shown here is derived from an EMBL/GenBank/DDBJ whole genome shotgun (WGS) entry which is preliminary data.</text>
</comment>
<feature type="repeat" description="ANK" evidence="6">
    <location>
        <begin position="613"/>
        <end position="645"/>
    </location>
</feature>
<feature type="region of interest" description="Disordered" evidence="7">
    <location>
        <begin position="485"/>
        <end position="516"/>
    </location>
</feature>
<gene>
    <name evidence="10" type="ORF">TGAM01_v208819</name>
</gene>
<feature type="compositionally biased region" description="Acidic residues" evidence="7">
    <location>
        <begin position="507"/>
        <end position="516"/>
    </location>
</feature>
<feature type="compositionally biased region" description="Polar residues" evidence="7">
    <location>
        <begin position="554"/>
        <end position="565"/>
    </location>
</feature>
<dbReference type="Pfam" id="PF00069">
    <property type="entry name" value="Pkinase"/>
    <property type="match status" value="1"/>
</dbReference>